<sequence>MPQPTRTQSFAFNKGGDQTFVLPEDVDTLALNAQFNESRARSGETLSATAQGETLETLMLSGNGRIEWDNSAIESTAVTYTDASALEGGLEYTASAAVQETIVLGGSGNGADVLYFPEDASRYGQDGDGIDTLIGFDGMQDTLFVNDEIMASFETIDFDYAVTAWDAGSLEEAFTMAGEMDSGDAVIPVFFEDDFYLYRDSGPSGLDDNDFALRLSDLAGGPNTLSDRRDMISKMAPAPEGPFTDVMVEGTVSGTENAPDSFVLGDDDAWWGSVITDFELGIDRIDVSGLTGTDGEALAFDDIHSMYNGSGIDLMIDDGAGTNTVTLIGIPKYDPGAPMGELHYAMGSEDFLFA</sequence>
<gene>
    <name evidence="1" type="ORF">C8D72_2745</name>
</gene>
<evidence type="ECO:0000313" key="1">
    <source>
        <dbReference type="EMBL" id="REC94374.1"/>
    </source>
</evidence>
<name>A0A3D9DVJ0_9GAMM</name>
<dbReference type="OrthoDB" id="6179551at2"/>
<dbReference type="RefSeq" id="WP_115854951.1">
    <property type="nucleotide sequence ID" value="NZ_QRDJ01000008.1"/>
</dbReference>
<proteinExistence type="predicted"/>
<comment type="caution">
    <text evidence="1">The sequence shown here is derived from an EMBL/GenBank/DDBJ whole genome shotgun (WGS) entry which is preliminary data.</text>
</comment>
<dbReference type="AlphaFoldDB" id="A0A3D9DVJ0"/>
<protein>
    <submittedName>
        <fullName evidence="1">Uncharacterized protein</fullName>
    </submittedName>
</protein>
<accession>A0A3D9DVJ0</accession>
<keyword evidence="2" id="KW-1185">Reference proteome</keyword>
<organism evidence="1 2">
    <name type="scientific">Kushneria indalinina DSM 14324</name>
    <dbReference type="NCBI Taxonomy" id="1122140"/>
    <lineage>
        <taxon>Bacteria</taxon>
        <taxon>Pseudomonadati</taxon>
        <taxon>Pseudomonadota</taxon>
        <taxon>Gammaproteobacteria</taxon>
        <taxon>Oceanospirillales</taxon>
        <taxon>Halomonadaceae</taxon>
        <taxon>Kushneria</taxon>
    </lineage>
</organism>
<evidence type="ECO:0000313" key="2">
    <source>
        <dbReference type="Proteomes" id="UP000256334"/>
    </source>
</evidence>
<dbReference type="EMBL" id="QRDJ01000008">
    <property type="protein sequence ID" value="REC94374.1"/>
    <property type="molecule type" value="Genomic_DNA"/>
</dbReference>
<dbReference type="Proteomes" id="UP000256334">
    <property type="component" value="Unassembled WGS sequence"/>
</dbReference>
<reference evidence="1 2" key="1">
    <citation type="submission" date="2018-07" db="EMBL/GenBank/DDBJ databases">
        <title>Genomic Encyclopedia of Type Strains, Phase IV (KMG-IV): sequencing the most valuable type-strain genomes for metagenomic binning, comparative biology and taxonomic classification.</title>
        <authorList>
            <person name="Goeker M."/>
        </authorList>
    </citation>
    <scope>NUCLEOTIDE SEQUENCE [LARGE SCALE GENOMIC DNA]</scope>
    <source>
        <strain evidence="1 2">DSM 14324</strain>
    </source>
</reference>